<dbReference type="AlphaFoldDB" id="A0A1Y1SHM4"/>
<feature type="transmembrane region" description="Helical" evidence="2">
    <location>
        <begin position="12"/>
        <end position="32"/>
    </location>
</feature>
<dbReference type="InterPro" id="IPR045584">
    <property type="entry name" value="Pilin-like"/>
</dbReference>
<dbReference type="GO" id="GO:0043683">
    <property type="term" value="P:type IV pilus assembly"/>
    <property type="evidence" value="ECO:0007669"/>
    <property type="project" value="InterPro"/>
</dbReference>
<comment type="caution">
    <text evidence="3">The sequence shown here is derived from an EMBL/GenBank/DDBJ whole genome shotgun (WGS) entry which is preliminary data.</text>
</comment>
<keyword evidence="2" id="KW-0812">Transmembrane</keyword>
<dbReference type="InterPro" id="IPR000983">
    <property type="entry name" value="Bac_GSPG_pilin"/>
</dbReference>
<accession>A0A1Y1SHM4</accession>
<keyword evidence="4" id="KW-1185">Reference proteome</keyword>
<dbReference type="NCBIfam" id="TIGR02532">
    <property type="entry name" value="IV_pilin_GFxxxE"/>
    <property type="match status" value="1"/>
</dbReference>
<evidence type="ECO:0000313" key="3">
    <source>
        <dbReference type="EMBL" id="ORE88821.1"/>
    </source>
</evidence>
<keyword evidence="1" id="KW-0488">Methylation</keyword>
<dbReference type="Gene3D" id="3.30.700.10">
    <property type="entry name" value="Glycoprotein, Type 4 Pilin"/>
    <property type="match status" value="1"/>
</dbReference>
<dbReference type="STRING" id="1317117.ATO7_03060"/>
<reference evidence="3 4" key="1">
    <citation type="submission" date="2013-04" db="EMBL/GenBank/DDBJ databases">
        <title>Oceanococcus atlanticus 22II-S10r2 Genome Sequencing.</title>
        <authorList>
            <person name="Lai Q."/>
            <person name="Li G."/>
            <person name="Shao Z."/>
        </authorList>
    </citation>
    <scope>NUCLEOTIDE SEQUENCE [LARGE SCALE GENOMIC DNA]</scope>
    <source>
        <strain evidence="3 4">22II-S10r2</strain>
    </source>
</reference>
<dbReference type="Proteomes" id="UP000192342">
    <property type="component" value="Unassembled WGS sequence"/>
</dbReference>
<dbReference type="OrthoDB" id="5296638at2"/>
<organism evidence="3 4">
    <name type="scientific">Oceanococcus atlanticus</name>
    <dbReference type="NCBI Taxonomy" id="1317117"/>
    <lineage>
        <taxon>Bacteria</taxon>
        <taxon>Pseudomonadati</taxon>
        <taxon>Pseudomonadota</taxon>
        <taxon>Gammaproteobacteria</taxon>
        <taxon>Chromatiales</taxon>
        <taxon>Oceanococcaceae</taxon>
        <taxon>Oceanococcus</taxon>
    </lineage>
</organism>
<gene>
    <name evidence="3" type="ORF">ATO7_03060</name>
</gene>
<sequence length="139" mass="14943">MKGRFSRGFTMIEIMIVVAIIGILAAIAYPSYTEHVRKTRRVDAQGAIMGLANALERYRANNGTYAGAAVPGIYPDKSPLDGNAKYYSLSLGNLTGSTYTITASRYGDQSADPCGNFTLDQSGTRGLSGASKPLSYCWR</sequence>
<dbReference type="InterPro" id="IPR031982">
    <property type="entry name" value="PilE-like"/>
</dbReference>
<dbReference type="RefSeq" id="WP_083559432.1">
    <property type="nucleotide sequence ID" value="NZ_AQQV01000001.1"/>
</dbReference>
<keyword evidence="2" id="KW-1133">Transmembrane helix</keyword>
<dbReference type="EMBL" id="AQQV01000001">
    <property type="protein sequence ID" value="ORE88821.1"/>
    <property type="molecule type" value="Genomic_DNA"/>
</dbReference>
<dbReference type="SUPFAM" id="SSF54523">
    <property type="entry name" value="Pili subunits"/>
    <property type="match status" value="1"/>
</dbReference>
<keyword evidence="2" id="KW-0472">Membrane</keyword>
<dbReference type="PRINTS" id="PR00813">
    <property type="entry name" value="BCTERIALGSPG"/>
</dbReference>
<proteinExistence type="predicted"/>
<dbReference type="Pfam" id="PF16732">
    <property type="entry name" value="ComP_DUS"/>
    <property type="match status" value="1"/>
</dbReference>
<evidence type="ECO:0000256" key="1">
    <source>
        <dbReference type="ARBA" id="ARBA00022481"/>
    </source>
</evidence>
<dbReference type="GO" id="GO:0015628">
    <property type="term" value="P:protein secretion by the type II secretion system"/>
    <property type="evidence" value="ECO:0007669"/>
    <property type="project" value="InterPro"/>
</dbReference>
<dbReference type="PANTHER" id="PTHR30093">
    <property type="entry name" value="GENERAL SECRETION PATHWAY PROTEIN G"/>
    <property type="match status" value="1"/>
</dbReference>
<evidence type="ECO:0000256" key="2">
    <source>
        <dbReference type="SAM" id="Phobius"/>
    </source>
</evidence>
<dbReference type="PANTHER" id="PTHR30093:SF47">
    <property type="entry name" value="TYPE IV PILUS NON-CORE MINOR PILIN PILE"/>
    <property type="match status" value="1"/>
</dbReference>
<dbReference type="InterPro" id="IPR012902">
    <property type="entry name" value="N_methyl_site"/>
</dbReference>
<evidence type="ECO:0000313" key="4">
    <source>
        <dbReference type="Proteomes" id="UP000192342"/>
    </source>
</evidence>
<name>A0A1Y1SHM4_9GAMM</name>
<dbReference type="GO" id="GO:0015627">
    <property type="term" value="C:type II protein secretion system complex"/>
    <property type="evidence" value="ECO:0007669"/>
    <property type="project" value="InterPro"/>
</dbReference>
<protein>
    <submittedName>
        <fullName evidence="3">Type IV pilin</fullName>
    </submittedName>
</protein>
<dbReference type="Pfam" id="PF07963">
    <property type="entry name" value="N_methyl"/>
    <property type="match status" value="1"/>
</dbReference>